<evidence type="ECO:0000313" key="2">
    <source>
        <dbReference type="EMBL" id="GAA4462692.1"/>
    </source>
</evidence>
<name>A0ABP8NBV2_9BACT</name>
<keyword evidence="1" id="KW-0812">Transmembrane</keyword>
<dbReference type="Proteomes" id="UP001500067">
    <property type="component" value="Unassembled WGS sequence"/>
</dbReference>
<dbReference type="InterPro" id="IPR019587">
    <property type="entry name" value="Polyketide_cyclase/dehydratase"/>
</dbReference>
<dbReference type="EMBL" id="BAABFA010000007">
    <property type="protein sequence ID" value="GAA4462692.1"/>
    <property type="molecule type" value="Genomic_DNA"/>
</dbReference>
<evidence type="ECO:0000256" key="1">
    <source>
        <dbReference type="SAM" id="Phobius"/>
    </source>
</evidence>
<keyword evidence="1" id="KW-0472">Membrane</keyword>
<sequence length="181" mass="20507">MSSLLPQKRTGKVGRILLIIACIPLLFFMVLLIMGAFAHVPYYGSETRIVHAPAAKVWALLADTRMFDANRHEVRSVEMLEDGTNGPRRWREHTLLVGDMYYTALQQRPEDLMVIRMDKSDFGMHGTWQFTLVPVGGYTRVTITETSQTEGLIMRSILNALGRNANMILLLRALEDGVKKM</sequence>
<keyword evidence="3" id="KW-1185">Reference proteome</keyword>
<accession>A0ABP8NBV2</accession>
<dbReference type="Gene3D" id="3.30.530.20">
    <property type="match status" value="1"/>
</dbReference>
<gene>
    <name evidence="2" type="ORF">GCM10023093_09820</name>
</gene>
<dbReference type="InterPro" id="IPR023393">
    <property type="entry name" value="START-like_dom_sf"/>
</dbReference>
<organism evidence="2 3">
    <name type="scientific">Nemorincola caseinilytica</name>
    <dbReference type="NCBI Taxonomy" id="2054315"/>
    <lineage>
        <taxon>Bacteria</taxon>
        <taxon>Pseudomonadati</taxon>
        <taxon>Bacteroidota</taxon>
        <taxon>Chitinophagia</taxon>
        <taxon>Chitinophagales</taxon>
        <taxon>Chitinophagaceae</taxon>
        <taxon>Nemorincola</taxon>
    </lineage>
</organism>
<dbReference type="RefSeq" id="WP_345079415.1">
    <property type="nucleotide sequence ID" value="NZ_BAABFA010000007.1"/>
</dbReference>
<dbReference type="SUPFAM" id="SSF55961">
    <property type="entry name" value="Bet v1-like"/>
    <property type="match status" value="1"/>
</dbReference>
<proteinExistence type="predicted"/>
<feature type="transmembrane region" description="Helical" evidence="1">
    <location>
        <begin position="16"/>
        <end position="38"/>
    </location>
</feature>
<evidence type="ECO:0008006" key="4">
    <source>
        <dbReference type="Google" id="ProtNLM"/>
    </source>
</evidence>
<dbReference type="CDD" id="cd07812">
    <property type="entry name" value="SRPBCC"/>
    <property type="match status" value="1"/>
</dbReference>
<evidence type="ECO:0000313" key="3">
    <source>
        <dbReference type="Proteomes" id="UP001500067"/>
    </source>
</evidence>
<protein>
    <recommendedName>
        <fullName evidence="4">Polyketide cyclase / dehydrase and lipid transport</fullName>
    </recommendedName>
</protein>
<comment type="caution">
    <text evidence="2">The sequence shown here is derived from an EMBL/GenBank/DDBJ whole genome shotgun (WGS) entry which is preliminary data.</text>
</comment>
<dbReference type="Pfam" id="PF10604">
    <property type="entry name" value="Polyketide_cyc2"/>
    <property type="match status" value="1"/>
</dbReference>
<reference evidence="3" key="1">
    <citation type="journal article" date="2019" name="Int. J. Syst. Evol. Microbiol.">
        <title>The Global Catalogue of Microorganisms (GCM) 10K type strain sequencing project: providing services to taxonomists for standard genome sequencing and annotation.</title>
        <authorList>
            <consortium name="The Broad Institute Genomics Platform"/>
            <consortium name="The Broad Institute Genome Sequencing Center for Infectious Disease"/>
            <person name="Wu L."/>
            <person name="Ma J."/>
        </authorList>
    </citation>
    <scope>NUCLEOTIDE SEQUENCE [LARGE SCALE GENOMIC DNA]</scope>
    <source>
        <strain evidence="3">JCM 32105</strain>
    </source>
</reference>
<keyword evidence="1" id="KW-1133">Transmembrane helix</keyword>